<evidence type="ECO:0000256" key="2">
    <source>
        <dbReference type="ARBA" id="ARBA00022692"/>
    </source>
</evidence>
<reference evidence="9 12" key="2">
    <citation type="submission" date="2020-08" db="EMBL/GenBank/DDBJ databases">
        <title>Genome public.</title>
        <authorList>
            <person name="Liu C."/>
            <person name="Sun Q."/>
        </authorList>
    </citation>
    <scope>NUCLEOTIDE SEQUENCE [LARGE SCALE GENOMIC DNA]</scope>
    <source>
        <strain evidence="9 12">426_9</strain>
    </source>
</reference>
<dbReference type="EMBL" id="JACRTI010000038">
    <property type="protein sequence ID" value="MBC8602812.1"/>
    <property type="molecule type" value="Genomic_DNA"/>
</dbReference>
<reference evidence="10 11" key="1">
    <citation type="submission" date="2018-07" db="EMBL/GenBank/DDBJ databases">
        <title>Parabacteroides acidifaciens nov. sp., isolated from human feces.</title>
        <authorList>
            <person name="Wang Y.J."/>
        </authorList>
    </citation>
    <scope>NUCLEOTIDE SEQUENCE [LARGE SCALE GENOMIC DNA]</scope>
    <source>
        <strain evidence="10 11">426-9</strain>
    </source>
</reference>
<feature type="compositionally biased region" description="Low complexity" evidence="6">
    <location>
        <begin position="508"/>
        <end position="518"/>
    </location>
</feature>
<evidence type="ECO:0000313" key="11">
    <source>
        <dbReference type="Proteomes" id="UP000256321"/>
    </source>
</evidence>
<dbReference type="SUPFAM" id="SSF53300">
    <property type="entry name" value="vWA-like"/>
    <property type="match status" value="1"/>
</dbReference>
<dbReference type="Gene3D" id="3.40.50.410">
    <property type="entry name" value="von Willebrand factor, type A domain"/>
    <property type="match status" value="1"/>
</dbReference>
<dbReference type="InterPro" id="IPR036465">
    <property type="entry name" value="vWFA_dom_sf"/>
</dbReference>
<protein>
    <submittedName>
        <fullName evidence="10">VWA domain-containing protein</fullName>
    </submittedName>
</protein>
<feature type="compositionally biased region" description="Low complexity" evidence="6">
    <location>
        <begin position="482"/>
        <end position="494"/>
    </location>
</feature>
<evidence type="ECO:0000256" key="4">
    <source>
        <dbReference type="ARBA" id="ARBA00023136"/>
    </source>
</evidence>
<dbReference type="EMBL" id="QREV01000038">
    <property type="protein sequence ID" value="RDU48434.1"/>
    <property type="molecule type" value="Genomic_DNA"/>
</dbReference>
<evidence type="ECO:0000313" key="10">
    <source>
        <dbReference type="EMBL" id="RDU48434.1"/>
    </source>
</evidence>
<dbReference type="SMART" id="SM00028">
    <property type="entry name" value="TPR"/>
    <property type="match status" value="3"/>
</dbReference>
<dbReference type="PANTHER" id="PTHR22550:SF5">
    <property type="entry name" value="LEUCINE ZIPPER PROTEIN 4"/>
    <property type="match status" value="1"/>
</dbReference>
<sequence length="577" mass="65354">MFRFAHPDFLYLLFLLPVLIAFYVYAIILKKKAIKKYGNPELLAELMPEVSPKRQHLKFWLLFGAIAMVIIVIAGPQFGSKLETVKRQGVEIMVCLDVSNSMLAEDVSPNRLDKAKQMLSKLTDGFSNDKVGLIVFAGDAFTQLPITSDYVSAKMFLSSINPSMVSTQGTAIGAAINLAVRSFTPSETSDKAIILITDGENHEDDAVKAAAAAADKGIHVNIVGMGDPKGTPIPIGGSNNYMKDKEGNVVITKLNEEMCQEIAAAGHGTYVRADNTNSALRALQKEIEKMNKSELDSKVYSEYDERFQTFAWIALILLLVDFMTLDRKNRIFRKVKLFSLILLLCSGSVFAQKAERKNIREGNNLYQNEKFTEAEIAYRKSLEVNPRSSEGTYNLGNALYKQKKFPEAAEQYQLIAGQAEKMVETPEGKARLAEIFHNAGNIGMQNKEYAKSVEAYKQSLRLNPKDDETRYNLALAQKLLQDQQNQQNEDQNQDQNEDKKEDQDKQDQQQQNQDQQQQQDDKKQDKTQEQQQQNEQMSKDNAQQMLDAFLQDEKDTQEKVKKAQAQQQQRRRTDKEW</sequence>
<evidence type="ECO:0000259" key="8">
    <source>
        <dbReference type="PROSITE" id="PS50234"/>
    </source>
</evidence>
<dbReference type="SMART" id="SM00327">
    <property type="entry name" value="VWA"/>
    <property type="match status" value="1"/>
</dbReference>
<keyword evidence="12" id="KW-1185">Reference proteome</keyword>
<dbReference type="Pfam" id="PF07584">
    <property type="entry name" value="BatA"/>
    <property type="match status" value="1"/>
</dbReference>
<dbReference type="SUPFAM" id="SSF48452">
    <property type="entry name" value="TPR-like"/>
    <property type="match status" value="1"/>
</dbReference>
<evidence type="ECO:0000313" key="12">
    <source>
        <dbReference type="Proteomes" id="UP000629596"/>
    </source>
</evidence>
<keyword evidence="5" id="KW-0802">TPR repeat</keyword>
<dbReference type="InterPro" id="IPR011990">
    <property type="entry name" value="TPR-like_helical_dom_sf"/>
</dbReference>
<dbReference type="AlphaFoldDB" id="A0A3D8HBU8"/>
<dbReference type="Pfam" id="PF00092">
    <property type="entry name" value="VWA"/>
    <property type="match status" value="1"/>
</dbReference>
<feature type="region of interest" description="Disordered" evidence="6">
    <location>
        <begin position="482"/>
        <end position="577"/>
    </location>
</feature>
<comment type="caution">
    <text evidence="10">The sequence shown here is derived from an EMBL/GenBank/DDBJ whole genome shotgun (WGS) entry which is preliminary data.</text>
</comment>
<evidence type="ECO:0000313" key="9">
    <source>
        <dbReference type="EMBL" id="MBC8602812.1"/>
    </source>
</evidence>
<name>A0A3D8HBU8_9BACT</name>
<feature type="transmembrane region" description="Helical" evidence="7">
    <location>
        <begin position="12"/>
        <end position="29"/>
    </location>
</feature>
<dbReference type="Pfam" id="PF13432">
    <property type="entry name" value="TPR_16"/>
    <property type="match status" value="1"/>
</dbReference>
<dbReference type="PANTHER" id="PTHR22550">
    <property type="entry name" value="SPORE GERMINATION PROTEIN"/>
    <property type="match status" value="1"/>
</dbReference>
<dbReference type="InterPro" id="IPR024163">
    <property type="entry name" value="Aerotolerance_reg_N"/>
</dbReference>
<feature type="compositionally biased region" description="Basic and acidic residues" evidence="6">
    <location>
        <begin position="496"/>
        <end position="507"/>
    </location>
</feature>
<proteinExistence type="predicted"/>
<keyword evidence="3 7" id="KW-1133">Transmembrane helix</keyword>
<dbReference type="InterPro" id="IPR019734">
    <property type="entry name" value="TPR_rpt"/>
</dbReference>
<evidence type="ECO:0000256" key="7">
    <source>
        <dbReference type="SAM" id="Phobius"/>
    </source>
</evidence>
<keyword evidence="2 7" id="KW-0812">Transmembrane</keyword>
<feature type="repeat" description="TPR" evidence="5">
    <location>
        <begin position="433"/>
        <end position="466"/>
    </location>
</feature>
<keyword evidence="4 7" id="KW-0472">Membrane</keyword>
<feature type="transmembrane region" description="Helical" evidence="7">
    <location>
        <begin position="59"/>
        <end position="78"/>
    </location>
</feature>
<dbReference type="Pfam" id="PF13414">
    <property type="entry name" value="TPR_11"/>
    <property type="match status" value="1"/>
</dbReference>
<dbReference type="InterPro" id="IPR050768">
    <property type="entry name" value="UPF0353/GerABKA_families"/>
</dbReference>
<dbReference type="Gene3D" id="1.25.40.10">
    <property type="entry name" value="Tetratricopeptide repeat domain"/>
    <property type="match status" value="2"/>
</dbReference>
<evidence type="ECO:0000256" key="6">
    <source>
        <dbReference type="SAM" id="MobiDB-lite"/>
    </source>
</evidence>
<gene>
    <name evidence="10" type="ORF">DWU89_14280</name>
    <name evidence="9" type="ORF">H8784_13925</name>
</gene>
<dbReference type="InterPro" id="IPR002035">
    <property type="entry name" value="VWF_A"/>
</dbReference>
<feature type="compositionally biased region" description="Basic and acidic residues" evidence="6">
    <location>
        <begin position="519"/>
        <end position="528"/>
    </location>
</feature>
<dbReference type="PROSITE" id="PS50005">
    <property type="entry name" value="TPR"/>
    <property type="match status" value="1"/>
</dbReference>
<keyword evidence="1" id="KW-1003">Cell membrane</keyword>
<dbReference type="Proteomes" id="UP000629596">
    <property type="component" value="Unassembled WGS sequence"/>
</dbReference>
<dbReference type="Proteomes" id="UP000256321">
    <property type="component" value="Unassembled WGS sequence"/>
</dbReference>
<feature type="compositionally biased region" description="Basic and acidic residues" evidence="6">
    <location>
        <begin position="551"/>
        <end position="561"/>
    </location>
</feature>
<evidence type="ECO:0000256" key="3">
    <source>
        <dbReference type="ARBA" id="ARBA00022989"/>
    </source>
</evidence>
<dbReference type="PROSITE" id="PS50234">
    <property type="entry name" value="VWFA"/>
    <property type="match status" value="1"/>
</dbReference>
<accession>A0A3D8HBU8</accession>
<feature type="domain" description="VWFA" evidence="8">
    <location>
        <begin position="91"/>
        <end position="287"/>
    </location>
</feature>
<organism evidence="10 11">
    <name type="scientific">Parabacteroides acidifaciens</name>
    <dbReference type="NCBI Taxonomy" id="2290935"/>
    <lineage>
        <taxon>Bacteria</taxon>
        <taxon>Pseudomonadati</taxon>
        <taxon>Bacteroidota</taxon>
        <taxon>Bacteroidia</taxon>
        <taxon>Bacteroidales</taxon>
        <taxon>Tannerellaceae</taxon>
        <taxon>Parabacteroides</taxon>
    </lineage>
</organism>
<evidence type="ECO:0000256" key="5">
    <source>
        <dbReference type="PROSITE-ProRule" id="PRU00339"/>
    </source>
</evidence>
<evidence type="ECO:0000256" key="1">
    <source>
        <dbReference type="ARBA" id="ARBA00022475"/>
    </source>
</evidence>